<name>A0A7S9X6R8_9BACT</name>
<evidence type="ECO:0000313" key="2">
    <source>
        <dbReference type="EMBL" id="QPI06614.1"/>
    </source>
</evidence>
<dbReference type="EMBL" id="CP049232">
    <property type="protein sequence ID" value="QPI06614.1"/>
    <property type="molecule type" value="Genomic_DNA"/>
</dbReference>
<organism evidence="2 3">
    <name type="scientific">Campylobacter concisus</name>
    <dbReference type="NCBI Taxonomy" id="199"/>
    <lineage>
        <taxon>Bacteria</taxon>
        <taxon>Pseudomonadati</taxon>
        <taxon>Campylobacterota</taxon>
        <taxon>Epsilonproteobacteria</taxon>
        <taxon>Campylobacterales</taxon>
        <taxon>Campylobacteraceae</taxon>
        <taxon>Campylobacter</taxon>
    </lineage>
</organism>
<dbReference type="InterPro" id="IPR021124">
    <property type="entry name" value="CRISPR-assoc_prot_Cas5"/>
</dbReference>
<gene>
    <name evidence="2" type="primary">cas5</name>
    <name evidence="2" type="ORF">G5B96_04445</name>
</gene>
<proteinExistence type="predicted"/>
<dbReference type="AlphaFoldDB" id="A0A7S9X6R8"/>
<dbReference type="Proteomes" id="UP000594535">
    <property type="component" value="Chromosome"/>
</dbReference>
<protein>
    <submittedName>
        <fullName evidence="2">CRISPR-associated protein Cas5</fullName>
    </submittedName>
</protein>
<dbReference type="GO" id="GO:0043571">
    <property type="term" value="P:maintenance of CRISPR repeat elements"/>
    <property type="evidence" value="ECO:0007669"/>
    <property type="project" value="InterPro"/>
</dbReference>
<sequence length="247" mass="28010">MFAFKIWGKFACFRDPLSISQNITLPLPAKTTVGGMLAALLGVDNYLGNDDFMDFGYSVVLDGAISKKTFSQNYINDYTKKTKAHLNSLKNLDMQKISNGLRDGSAPQKPINRELLIDPKYTIFIDKFKFENEAIDSLKNRISKFPFYLGNSEFAGNFEFIEIANFVNKKFDEISIDSFVPQSKAHNICFDENVLYSPICFAGSLDNNDRSPKTHINLIISNDQIRAKNIEACEVICTQKTYRCIFV</sequence>
<accession>A0A7S9X6R8</accession>
<dbReference type="InterPro" id="IPR013422">
    <property type="entry name" value="CRISPR-assoc_prot_Cas5_N"/>
</dbReference>
<dbReference type="Gene3D" id="3.30.70.2660">
    <property type="match status" value="1"/>
</dbReference>
<reference evidence="2 3" key="1">
    <citation type="journal article" date="2020" name="Microb. Genom.">
        <title>Analysis of complete Campylobacter concisus genomes identifies genomospecies features, secretion systems and novel plasmids and their association with severe ulcerative colitis.</title>
        <authorList>
            <person name="Liu F."/>
            <person name="Chen S."/>
            <person name="Luu L.D.W."/>
            <person name="Lee S.A."/>
            <person name="Tay A.C.Y."/>
            <person name="Wu R."/>
            <person name="Riordan S.M."/>
            <person name="Lan R."/>
            <person name="Liu L."/>
            <person name="Zhang L."/>
        </authorList>
    </citation>
    <scope>NUCLEOTIDE SEQUENCE [LARGE SCALE GENOMIC DNA]</scope>
    <source>
        <strain evidence="2 3">H9O-S2</strain>
    </source>
</reference>
<keyword evidence="1" id="KW-0051">Antiviral defense</keyword>
<dbReference type="RefSeq" id="WP_196089199.1">
    <property type="nucleotide sequence ID" value="NZ_CP049232.1"/>
</dbReference>
<dbReference type="NCBIfam" id="TIGR02593">
    <property type="entry name" value="CRISPR_cas5"/>
    <property type="match status" value="1"/>
</dbReference>
<dbReference type="GO" id="GO:0051607">
    <property type="term" value="P:defense response to virus"/>
    <property type="evidence" value="ECO:0007669"/>
    <property type="project" value="UniProtKB-KW"/>
</dbReference>
<evidence type="ECO:0000256" key="1">
    <source>
        <dbReference type="ARBA" id="ARBA00023118"/>
    </source>
</evidence>
<evidence type="ECO:0000313" key="3">
    <source>
        <dbReference type="Proteomes" id="UP000594535"/>
    </source>
</evidence>
<dbReference type="Pfam" id="PF09704">
    <property type="entry name" value="Cas_Cas5d"/>
    <property type="match status" value="1"/>
</dbReference>